<proteinExistence type="predicted"/>
<reference evidence="2" key="1">
    <citation type="journal article" date="2014" name="Int. J. Syst. Evol. Microbiol.">
        <title>Complete genome sequence of Corynebacterium casei LMG S-19264T (=DSM 44701T), isolated from a smear-ripened cheese.</title>
        <authorList>
            <consortium name="US DOE Joint Genome Institute (JGI-PGF)"/>
            <person name="Walter F."/>
            <person name="Albersmeier A."/>
            <person name="Kalinowski J."/>
            <person name="Ruckert C."/>
        </authorList>
    </citation>
    <scope>NUCLEOTIDE SEQUENCE</scope>
    <source>
        <strain evidence="2">CGMCC 1.12919</strain>
    </source>
</reference>
<protein>
    <recommendedName>
        <fullName evidence="4">LTXXQ motif family protein</fullName>
    </recommendedName>
</protein>
<dbReference type="SUPFAM" id="SSF48498">
    <property type="entry name" value="Tetracyclin repressor-like, C-terminal domain"/>
    <property type="match status" value="1"/>
</dbReference>
<keyword evidence="3" id="KW-1185">Reference proteome</keyword>
<dbReference type="EMBL" id="BMGG01000003">
    <property type="protein sequence ID" value="GGC61017.1"/>
    <property type="molecule type" value="Genomic_DNA"/>
</dbReference>
<evidence type="ECO:0008006" key="4">
    <source>
        <dbReference type="Google" id="ProtNLM"/>
    </source>
</evidence>
<sequence length="175" mass="18775">MGRETRIGAGVAVLAAALTWGSATFAQQQAPAPAQGNAAAPAKPPAAGYTPADARAVLNARLVALKTVLELTPEQEKLWTPVEQAIRDIVKRAIARGERRDDRPPASFLTALDRIASAESARAKDLHLFVEAAKPLVDSLTEAQKRRIPAFLGLTDHPGQPQPSSQIWLFEEEQS</sequence>
<evidence type="ECO:0000313" key="2">
    <source>
        <dbReference type="EMBL" id="GGC61017.1"/>
    </source>
</evidence>
<dbReference type="AlphaFoldDB" id="A0A916XCR1"/>
<organism evidence="2 3">
    <name type="scientific">Chelatococcus reniformis</name>
    <dbReference type="NCBI Taxonomy" id="1494448"/>
    <lineage>
        <taxon>Bacteria</taxon>
        <taxon>Pseudomonadati</taxon>
        <taxon>Pseudomonadota</taxon>
        <taxon>Alphaproteobacteria</taxon>
        <taxon>Hyphomicrobiales</taxon>
        <taxon>Chelatococcaceae</taxon>
        <taxon>Chelatococcus</taxon>
    </lineage>
</organism>
<feature type="signal peptide" evidence="1">
    <location>
        <begin position="1"/>
        <end position="26"/>
    </location>
</feature>
<dbReference type="Proteomes" id="UP000637002">
    <property type="component" value="Unassembled WGS sequence"/>
</dbReference>
<keyword evidence="1" id="KW-0732">Signal</keyword>
<dbReference type="InterPro" id="IPR012899">
    <property type="entry name" value="LTXXQ"/>
</dbReference>
<dbReference type="RefSeq" id="WP_188608960.1">
    <property type="nucleotide sequence ID" value="NZ_BMGG01000003.1"/>
</dbReference>
<name>A0A916XCR1_9HYPH</name>
<dbReference type="GO" id="GO:0042597">
    <property type="term" value="C:periplasmic space"/>
    <property type="evidence" value="ECO:0007669"/>
    <property type="project" value="InterPro"/>
</dbReference>
<accession>A0A916XCR1</accession>
<feature type="chain" id="PRO_5037402094" description="LTXXQ motif family protein" evidence="1">
    <location>
        <begin position="27"/>
        <end position="175"/>
    </location>
</feature>
<reference evidence="2" key="2">
    <citation type="submission" date="2020-09" db="EMBL/GenBank/DDBJ databases">
        <authorList>
            <person name="Sun Q."/>
            <person name="Zhou Y."/>
        </authorList>
    </citation>
    <scope>NUCLEOTIDE SEQUENCE</scope>
    <source>
        <strain evidence="2">CGMCC 1.12919</strain>
    </source>
</reference>
<dbReference type="Pfam" id="PF07813">
    <property type="entry name" value="LTXXQ"/>
    <property type="match status" value="1"/>
</dbReference>
<evidence type="ECO:0000256" key="1">
    <source>
        <dbReference type="SAM" id="SignalP"/>
    </source>
</evidence>
<evidence type="ECO:0000313" key="3">
    <source>
        <dbReference type="Proteomes" id="UP000637002"/>
    </source>
</evidence>
<gene>
    <name evidence="2" type="ORF">GCM10010994_19520</name>
</gene>
<comment type="caution">
    <text evidence="2">The sequence shown here is derived from an EMBL/GenBank/DDBJ whole genome shotgun (WGS) entry which is preliminary data.</text>
</comment>
<dbReference type="InterPro" id="IPR036271">
    <property type="entry name" value="Tet_transcr_reg_TetR-rel_C_sf"/>
</dbReference>